<dbReference type="OrthoDB" id="9778918at2"/>
<dbReference type="Pfam" id="PF09709">
    <property type="entry name" value="Cas_Csd1"/>
    <property type="match status" value="1"/>
</dbReference>
<organism evidence="1 2">
    <name type="scientific">Phormidesmis priestleyi ULC007</name>
    <dbReference type="NCBI Taxonomy" id="1920490"/>
    <lineage>
        <taxon>Bacteria</taxon>
        <taxon>Bacillati</taxon>
        <taxon>Cyanobacteriota</taxon>
        <taxon>Cyanophyceae</taxon>
        <taxon>Leptolyngbyales</taxon>
        <taxon>Leptolyngbyaceae</taxon>
        <taxon>Phormidesmis</taxon>
    </lineage>
</organism>
<evidence type="ECO:0000313" key="2">
    <source>
        <dbReference type="Proteomes" id="UP000238634"/>
    </source>
</evidence>
<proteinExistence type="predicted"/>
<comment type="caution">
    <text evidence="1">The sequence shown here is derived from an EMBL/GenBank/DDBJ whole genome shotgun (WGS) entry which is preliminary data.</text>
</comment>
<keyword evidence="2" id="KW-1185">Reference proteome</keyword>
<name>A0A2T1DBM5_9CYAN</name>
<dbReference type="STRING" id="1920490.GCA_001895925_01250"/>
<gene>
    <name evidence="1" type="ORF">C7B65_17445</name>
</gene>
<sequence length="554" mass="61185">MLRELYNLSKSNHGLTLKPEGYNTLRIYYVITLSADGKALSVEILDKKSSKLAVPDYSKRNFLGNSLIASENAEYLFGLGTNGEKCQKAFVELHQAAFDQTAEPAIAAILKFSEAGSDAFITDQPEMARWLCTEKSGSSSIPAKLRAVFLYESNPTYVHDYPNIQEFWGIYGASPSTKPGRCAITDADEILTANFRGIKFSGSKALPITSAQHKSTRSYSGKLDGKSDISYANLSVKAYSAANTMLSALLASPDNCFRCDESNYLYWCEGVPARSVMLSKLLGAEDAPAQPADVKAYLANIFRTKLSPQQMNTTAFYLIRARPSKGRPFLDAITERTVGSVMSNTTQFIECQLAQGGKAYGVWMLAKCLQPKGAKDALSADVDALVCHAIDGTSLPTSFSARLLQRVMLSPPKRVHFALLNLLIYTKTMNLSTLSLSETRAYRAGQLYNTLERLSHNRTDGWYEGKTNIDRLYNTFLSMPAIALTRAMALIPSYSKVAKNYDFQIQRISELYKLEDDALFTLPKTFTVTEKQLFLAGYQAESHAVRVAIAQSKS</sequence>
<dbReference type="Proteomes" id="UP000238634">
    <property type="component" value="Unassembled WGS sequence"/>
</dbReference>
<reference evidence="1 2" key="1">
    <citation type="submission" date="2018-02" db="EMBL/GenBank/DDBJ databases">
        <authorList>
            <person name="Cohen D.B."/>
            <person name="Kent A.D."/>
        </authorList>
    </citation>
    <scope>NUCLEOTIDE SEQUENCE [LARGE SCALE GENOMIC DNA]</scope>
    <source>
        <strain evidence="1 2">ULC007</strain>
    </source>
</reference>
<dbReference type="RefSeq" id="WP_073073848.1">
    <property type="nucleotide sequence ID" value="NZ_MPPI01000026.1"/>
</dbReference>
<evidence type="ECO:0008006" key="3">
    <source>
        <dbReference type="Google" id="ProtNLM"/>
    </source>
</evidence>
<evidence type="ECO:0000313" key="1">
    <source>
        <dbReference type="EMBL" id="PSB17841.1"/>
    </source>
</evidence>
<accession>A0A2T1DBM5</accession>
<reference evidence="1 2" key="2">
    <citation type="submission" date="2018-03" db="EMBL/GenBank/DDBJ databases">
        <title>The ancient ancestry and fast evolution of plastids.</title>
        <authorList>
            <person name="Moore K.R."/>
            <person name="Magnabosco C."/>
            <person name="Momper L."/>
            <person name="Gold D.A."/>
            <person name="Bosak T."/>
            <person name="Fournier G.P."/>
        </authorList>
    </citation>
    <scope>NUCLEOTIDE SEQUENCE [LARGE SCALE GENOMIC DNA]</scope>
    <source>
        <strain evidence="1 2">ULC007</strain>
    </source>
</reference>
<dbReference type="EMBL" id="PVWG01000023">
    <property type="protein sequence ID" value="PSB17841.1"/>
    <property type="molecule type" value="Genomic_DNA"/>
</dbReference>
<protein>
    <recommendedName>
        <fullName evidence="3">Type I-C CRISPR-associated protein Cas8c/Csd1</fullName>
    </recommendedName>
</protein>
<dbReference type="AlphaFoldDB" id="A0A2T1DBM5"/>
<dbReference type="InterPro" id="IPR010144">
    <property type="entry name" value="CRISPR-assoc_prot_Csd1-typ"/>
</dbReference>